<keyword evidence="3" id="KW-1185">Reference proteome</keyword>
<gene>
    <name evidence="2" type="ORF">BD410DRAFT_810443</name>
</gene>
<dbReference type="AlphaFoldDB" id="A0A4Y7PEV2"/>
<sequence>METNSPKKHVLSKLSPFEVLAKARLDSGVHVAVSPNMVFIPEVSVTGGESVQARADGMFRWGEFTKWPSFSVKGWAHLACIPMRPQWRELRKYLPWSTEIMKKYNPVVETVLWRDLEEEDYTSKDALDLKMGTIAPEIIKSLKHAQFHILSLAQLTRATCFPNHADDSWKEHHVAMIANLSARVNASVLKLANFRQRRMDLLVTFRDAQRFLLETMGWVIYHAEIRSRLRNGPADRPANPYPIRGAFVWQAEELTQPHYAGIPVWIVCGIDQLPDYAAVAKEMELTRLDDYFQKSAWKETVFNIGIAVRPLQRFCRTKEERACLPKRSCLPSAVRDIMEENALSGESREMRQDAEAPMWVHHHHERAISSRLGVDGFYLSTEEIPSIPSTSTSTSASASATPSTTTTPQSSTRDASLRFAPYRQSKKSKQVGTVYRNAEYPLPIAQPWSRIVDELKMKWFEMTTPAVGRSERILPPPVLITKESSGWACEAWLALRHAWMSLLVGQKVKGFDREGWHRFLKHRKTPLVHQEPQQGKKMEKRQQEHLETTRRVVQLLKDMEIEKTWTEEGEALWNGSVISAARYGGLFATDRSIIHEIAYEITELNFRIDILSLDRHQFRQKYENIPGFAAMRQTELLQIFHDETHVDRDGIRTPAIWSLSTAQRQEYTAKLAAFMQVWPSWPGEHLVPLADLSEVQFEKREHECLQQYTCIFLNIFHRLPAVPCVRPPSVAKWYEEYRERIEVINAAHATSNQPWFSTISTTAYVQPSAFYIYYSSTSGNFWITIRSIKSHVN</sequence>
<feature type="compositionally biased region" description="Low complexity" evidence="1">
    <location>
        <begin position="386"/>
        <end position="412"/>
    </location>
</feature>
<dbReference type="EMBL" id="ML170554">
    <property type="protein sequence ID" value="TDL13551.1"/>
    <property type="molecule type" value="Genomic_DNA"/>
</dbReference>
<evidence type="ECO:0000313" key="3">
    <source>
        <dbReference type="Proteomes" id="UP000294933"/>
    </source>
</evidence>
<dbReference type="OrthoDB" id="2634326at2759"/>
<protein>
    <submittedName>
        <fullName evidence="2">Uncharacterized protein</fullName>
    </submittedName>
</protein>
<name>A0A4Y7PEV2_9AGAM</name>
<accession>A0A4Y7PEV2</accession>
<dbReference type="VEuPathDB" id="FungiDB:BD410DRAFT_810443"/>
<dbReference type="Proteomes" id="UP000294933">
    <property type="component" value="Unassembled WGS sequence"/>
</dbReference>
<dbReference type="STRING" id="50990.A0A4Y7PEV2"/>
<evidence type="ECO:0000313" key="2">
    <source>
        <dbReference type="EMBL" id="TDL13551.1"/>
    </source>
</evidence>
<organism evidence="2 3">
    <name type="scientific">Rickenella mellea</name>
    <dbReference type="NCBI Taxonomy" id="50990"/>
    <lineage>
        <taxon>Eukaryota</taxon>
        <taxon>Fungi</taxon>
        <taxon>Dikarya</taxon>
        <taxon>Basidiomycota</taxon>
        <taxon>Agaricomycotina</taxon>
        <taxon>Agaricomycetes</taxon>
        <taxon>Hymenochaetales</taxon>
        <taxon>Rickenellaceae</taxon>
        <taxon>Rickenella</taxon>
    </lineage>
</organism>
<proteinExistence type="predicted"/>
<reference evidence="2 3" key="1">
    <citation type="submission" date="2018-06" db="EMBL/GenBank/DDBJ databases">
        <title>A transcriptomic atlas of mushroom development highlights an independent origin of complex multicellularity.</title>
        <authorList>
            <consortium name="DOE Joint Genome Institute"/>
            <person name="Krizsan K."/>
            <person name="Almasi E."/>
            <person name="Merenyi Z."/>
            <person name="Sahu N."/>
            <person name="Viragh M."/>
            <person name="Koszo T."/>
            <person name="Mondo S."/>
            <person name="Kiss B."/>
            <person name="Balint B."/>
            <person name="Kues U."/>
            <person name="Barry K."/>
            <person name="Hegedus J.C."/>
            <person name="Henrissat B."/>
            <person name="Johnson J."/>
            <person name="Lipzen A."/>
            <person name="Ohm R."/>
            <person name="Nagy I."/>
            <person name="Pangilinan J."/>
            <person name="Yan J."/>
            <person name="Xiong Y."/>
            <person name="Grigoriev I.V."/>
            <person name="Hibbett D.S."/>
            <person name="Nagy L.G."/>
        </authorList>
    </citation>
    <scope>NUCLEOTIDE SEQUENCE [LARGE SCALE GENOMIC DNA]</scope>
    <source>
        <strain evidence="2 3">SZMC22713</strain>
    </source>
</reference>
<feature type="region of interest" description="Disordered" evidence="1">
    <location>
        <begin position="386"/>
        <end position="419"/>
    </location>
</feature>
<evidence type="ECO:0000256" key="1">
    <source>
        <dbReference type="SAM" id="MobiDB-lite"/>
    </source>
</evidence>